<evidence type="ECO:0000259" key="5">
    <source>
        <dbReference type="PROSITE" id="PS50021"/>
    </source>
</evidence>
<dbReference type="PANTHER" id="PTHR23167">
    <property type="entry name" value="CALPONIN HOMOLOGY DOMAIN-CONTAINING PROTEIN DDB_G0272472-RELATED"/>
    <property type="match status" value="1"/>
</dbReference>
<comment type="subcellular location">
    <subcellularLocation>
        <location evidence="1">Endosome</location>
    </subcellularLocation>
</comment>
<accession>A0A1I7XSH2</accession>
<dbReference type="GO" id="GO:0005768">
    <property type="term" value="C:endosome"/>
    <property type="evidence" value="ECO:0007669"/>
    <property type="project" value="UniProtKB-SubCell"/>
</dbReference>
<evidence type="ECO:0000256" key="4">
    <source>
        <dbReference type="ARBA" id="ARBA00023054"/>
    </source>
</evidence>
<dbReference type="Proteomes" id="UP000095283">
    <property type="component" value="Unplaced"/>
</dbReference>
<dbReference type="InterPro" id="IPR036872">
    <property type="entry name" value="CH_dom_sf"/>
</dbReference>
<keyword evidence="3" id="KW-0967">Endosome</keyword>
<sequence>MGQIFLTIDSINITENKVDSGLALGMEVRGLNRPESVIQLARRFGEIGAAQHNSMHKSRSSMLVGKENTKGMGISKSGPCTPVKMVHSNSDRLVGGIASLRTTTRAAPICRAFLISQFGATFEKLSNGQRLVLLQLLELFCVSPLRQWPSVGCRQSLRDVCDPPHLQDARLRHETFETNVELYNVNVVNFSSSWADGMAFCALIHRFVPDAFDFTQLDPSNKRYNLELAFRVAEENGVCQLLEVDDMIMMGDRPDWKCVFTYVQCFYKQFRERV</sequence>
<dbReference type="InterPro" id="IPR001715">
    <property type="entry name" value="CH_dom"/>
</dbReference>
<evidence type="ECO:0000256" key="2">
    <source>
        <dbReference type="ARBA" id="ARBA00022553"/>
    </source>
</evidence>
<evidence type="ECO:0000256" key="1">
    <source>
        <dbReference type="ARBA" id="ARBA00004177"/>
    </source>
</evidence>
<dbReference type="WBParaSite" id="Hba_20769">
    <property type="protein sequence ID" value="Hba_20769"/>
    <property type="gene ID" value="Hba_20769"/>
</dbReference>
<keyword evidence="6" id="KW-1185">Reference proteome</keyword>
<dbReference type="FunFam" id="1.10.418.10:FF:000023">
    <property type="entry name" value="EH domain-binding protein 1 isoform X1"/>
    <property type="match status" value="1"/>
</dbReference>
<reference evidence="7" key="1">
    <citation type="submission" date="2016-11" db="UniProtKB">
        <authorList>
            <consortium name="WormBaseParasite"/>
        </authorList>
    </citation>
    <scope>IDENTIFICATION</scope>
</reference>
<dbReference type="Pfam" id="PF00307">
    <property type="entry name" value="CH"/>
    <property type="match status" value="1"/>
</dbReference>
<dbReference type="AlphaFoldDB" id="A0A1I7XSH2"/>
<name>A0A1I7XSH2_HETBA</name>
<feature type="domain" description="Calponin-homology (CH)" evidence="5">
    <location>
        <begin position="164"/>
        <end position="271"/>
    </location>
</feature>
<keyword evidence="2" id="KW-0597">Phosphoprotein</keyword>
<dbReference type="SMART" id="SM00033">
    <property type="entry name" value="CH"/>
    <property type="match status" value="1"/>
</dbReference>
<proteinExistence type="predicted"/>
<dbReference type="PROSITE" id="PS50021">
    <property type="entry name" value="CH"/>
    <property type="match status" value="1"/>
</dbReference>
<evidence type="ECO:0000313" key="7">
    <source>
        <dbReference type="WBParaSite" id="Hba_20769"/>
    </source>
</evidence>
<evidence type="ECO:0000256" key="3">
    <source>
        <dbReference type="ARBA" id="ARBA00022753"/>
    </source>
</evidence>
<dbReference type="InterPro" id="IPR050540">
    <property type="entry name" value="F-actin_Monoox_Mical"/>
</dbReference>
<dbReference type="SUPFAM" id="SSF47576">
    <property type="entry name" value="Calponin-homology domain, CH-domain"/>
    <property type="match status" value="1"/>
</dbReference>
<dbReference type="PANTHER" id="PTHR23167:SF88">
    <property type="entry name" value="CALPONIN-HOMOLOGY (CH) DOMAIN-CONTAINING PROTEIN"/>
    <property type="match status" value="1"/>
</dbReference>
<keyword evidence="4" id="KW-0175">Coiled coil</keyword>
<organism evidence="6 7">
    <name type="scientific">Heterorhabditis bacteriophora</name>
    <name type="common">Entomopathogenic nematode worm</name>
    <dbReference type="NCBI Taxonomy" id="37862"/>
    <lineage>
        <taxon>Eukaryota</taxon>
        <taxon>Metazoa</taxon>
        <taxon>Ecdysozoa</taxon>
        <taxon>Nematoda</taxon>
        <taxon>Chromadorea</taxon>
        <taxon>Rhabditida</taxon>
        <taxon>Rhabditina</taxon>
        <taxon>Rhabditomorpha</taxon>
        <taxon>Strongyloidea</taxon>
        <taxon>Heterorhabditidae</taxon>
        <taxon>Heterorhabditis</taxon>
    </lineage>
</organism>
<protein>
    <submittedName>
        <fullName evidence="7">Calponin-homology (CH) domain-containing protein</fullName>
    </submittedName>
</protein>
<dbReference type="Gene3D" id="1.10.418.10">
    <property type="entry name" value="Calponin-like domain"/>
    <property type="match status" value="1"/>
</dbReference>
<evidence type="ECO:0000313" key="6">
    <source>
        <dbReference type="Proteomes" id="UP000095283"/>
    </source>
</evidence>